<keyword evidence="1" id="KW-0949">S-adenosyl-L-methionine</keyword>
<accession>A0AAW4UAI8</accession>
<dbReference type="SUPFAM" id="SSF102114">
    <property type="entry name" value="Radical SAM enzymes"/>
    <property type="match status" value="1"/>
</dbReference>
<proteinExistence type="predicted"/>
<dbReference type="Gene3D" id="3.20.20.70">
    <property type="entry name" value="Aldolase class I"/>
    <property type="match status" value="1"/>
</dbReference>
<gene>
    <name evidence="5" type="ORF">LIZ56_03840</name>
</gene>
<keyword evidence="3" id="KW-0408">Iron</keyword>
<evidence type="ECO:0000313" key="5">
    <source>
        <dbReference type="EMBL" id="MCB6937545.1"/>
    </source>
</evidence>
<dbReference type="InterPro" id="IPR058240">
    <property type="entry name" value="rSAM_sf"/>
</dbReference>
<dbReference type="InterPro" id="IPR013785">
    <property type="entry name" value="Aldolase_TIM"/>
</dbReference>
<dbReference type="InterPro" id="IPR007197">
    <property type="entry name" value="rSAM"/>
</dbReference>
<sequence length="176" mass="20557">MKKTARVIITSKCDRKCPGCCNSKLDYTSLAKVIGGITALKDYEEVVITGGEPMINPAQLYTVIKMLRKQNKRQKIYLYTACLTMDDHPVILKHLDGITVTVHAEATDEDIRNLKYMSSNLYDEDLDMRLFIDKRVYDRYDLSNICMKTWDVVRKLEWKEKCDPAENEELFLWNLY</sequence>
<evidence type="ECO:0000313" key="6">
    <source>
        <dbReference type="Proteomes" id="UP001197684"/>
    </source>
</evidence>
<dbReference type="RefSeq" id="WP_177969324.1">
    <property type="nucleotide sequence ID" value="NZ_JAJCJK010000004.1"/>
</dbReference>
<reference evidence="5" key="1">
    <citation type="submission" date="2021-10" db="EMBL/GenBank/DDBJ databases">
        <title>Collection of gut derived symbiotic bacterial strains cultured from healthy donors.</title>
        <authorList>
            <person name="Lin H."/>
            <person name="Littmann E."/>
            <person name="Kohout C."/>
            <person name="Pamer E.G."/>
        </authorList>
    </citation>
    <scope>NUCLEOTIDE SEQUENCE</scope>
    <source>
        <strain evidence="5">DFI.9.42</strain>
    </source>
</reference>
<keyword evidence="2" id="KW-0479">Metal-binding</keyword>
<dbReference type="EMBL" id="JAJCJK010000004">
    <property type="protein sequence ID" value="MCB6937545.1"/>
    <property type="molecule type" value="Genomic_DNA"/>
</dbReference>
<organism evidence="5 6">
    <name type="scientific">Agathobacter rectalis</name>
    <dbReference type="NCBI Taxonomy" id="39491"/>
    <lineage>
        <taxon>Bacteria</taxon>
        <taxon>Bacillati</taxon>
        <taxon>Bacillota</taxon>
        <taxon>Clostridia</taxon>
        <taxon>Lachnospirales</taxon>
        <taxon>Lachnospiraceae</taxon>
        <taxon>Agathobacter</taxon>
    </lineage>
</organism>
<evidence type="ECO:0000256" key="1">
    <source>
        <dbReference type="ARBA" id="ARBA00022691"/>
    </source>
</evidence>
<dbReference type="GO" id="GO:0051536">
    <property type="term" value="F:iron-sulfur cluster binding"/>
    <property type="evidence" value="ECO:0007669"/>
    <property type="project" value="UniProtKB-KW"/>
</dbReference>
<evidence type="ECO:0000256" key="2">
    <source>
        <dbReference type="ARBA" id="ARBA00022723"/>
    </source>
</evidence>
<dbReference type="GO" id="GO:0046872">
    <property type="term" value="F:metal ion binding"/>
    <property type="evidence" value="ECO:0007669"/>
    <property type="project" value="UniProtKB-KW"/>
</dbReference>
<dbReference type="AlphaFoldDB" id="A0AAW4UAI8"/>
<dbReference type="SFLD" id="SFLDS00029">
    <property type="entry name" value="Radical_SAM"/>
    <property type="match status" value="1"/>
</dbReference>
<protein>
    <submittedName>
        <fullName evidence="5">4Fe-4S cluster-binding domain-containing protein</fullName>
    </submittedName>
</protein>
<dbReference type="Pfam" id="PF13353">
    <property type="entry name" value="Fer4_12"/>
    <property type="match status" value="1"/>
</dbReference>
<dbReference type="GO" id="GO:0003824">
    <property type="term" value="F:catalytic activity"/>
    <property type="evidence" value="ECO:0007669"/>
    <property type="project" value="InterPro"/>
</dbReference>
<keyword evidence="4" id="KW-0411">Iron-sulfur</keyword>
<evidence type="ECO:0000256" key="4">
    <source>
        <dbReference type="ARBA" id="ARBA00023014"/>
    </source>
</evidence>
<name>A0AAW4UAI8_9FIRM</name>
<evidence type="ECO:0000256" key="3">
    <source>
        <dbReference type="ARBA" id="ARBA00023004"/>
    </source>
</evidence>
<dbReference type="Proteomes" id="UP001197684">
    <property type="component" value="Unassembled WGS sequence"/>
</dbReference>
<comment type="caution">
    <text evidence="5">The sequence shown here is derived from an EMBL/GenBank/DDBJ whole genome shotgun (WGS) entry which is preliminary data.</text>
</comment>